<organism evidence="1 2">
    <name type="scientific">Lentinula detonsa</name>
    <dbReference type="NCBI Taxonomy" id="2804962"/>
    <lineage>
        <taxon>Eukaryota</taxon>
        <taxon>Fungi</taxon>
        <taxon>Dikarya</taxon>
        <taxon>Basidiomycota</taxon>
        <taxon>Agaricomycotina</taxon>
        <taxon>Agaricomycetes</taxon>
        <taxon>Agaricomycetidae</taxon>
        <taxon>Agaricales</taxon>
        <taxon>Marasmiineae</taxon>
        <taxon>Omphalotaceae</taxon>
        <taxon>Lentinula</taxon>
    </lineage>
</organism>
<dbReference type="EMBL" id="JANVFU010000003">
    <property type="protein sequence ID" value="KAJ3747272.1"/>
    <property type="molecule type" value="Genomic_DNA"/>
</dbReference>
<evidence type="ECO:0000313" key="2">
    <source>
        <dbReference type="Proteomes" id="UP001142393"/>
    </source>
</evidence>
<dbReference type="Proteomes" id="UP001142393">
    <property type="component" value="Unassembled WGS sequence"/>
</dbReference>
<reference evidence="1 2" key="1">
    <citation type="journal article" date="2023" name="Proc. Natl. Acad. Sci. U.S.A.">
        <title>A global phylogenomic analysis of the shiitake genus Lentinula.</title>
        <authorList>
            <person name="Sierra-Patev S."/>
            <person name="Min B."/>
            <person name="Naranjo-Ortiz M."/>
            <person name="Looney B."/>
            <person name="Konkel Z."/>
            <person name="Slot J.C."/>
            <person name="Sakamoto Y."/>
            <person name="Steenwyk J.L."/>
            <person name="Rokas A."/>
            <person name="Carro J."/>
            <person name="Camarero S."/>
            <person name="Ferreira P."/>
            <person name="Molpeceres G."/>
            <person name="Ruiz-Duenas F.J."/>
            <person name="Serrano A."/>
            <person name="Henrissat B."/>
            <person name="Drula E."/>
            <person name="Hughes K.W."/>
            <person name="Mata J.L."/>
            <person name="Ishikawa N.K."/>
            <person name="Vargas-Isla R."/>
            <person name="Ushijima S."/>
            <person name="Smith C.A."/>
            <person name="Donoghue J."/>
            <person name="Ahrendt S."/>
            <person name="Andreopoulos W."/>
            <person name="He G."/>
            <person name="LaButti K."/>
            <person name="Lipzen A."/>
            <person name="Ng V."/>
            <person name="Riley R."/>
            <person name="Sandor L."/>
            <person name="Barry K."/>
            <person name="Martinez A.T."/>
            <person name="Xiao Y."/>
            <person name="Gibbons J.G."/>
            <person name="Terashima K."/>
            <person name="Grigoriev I.V."/>
            <person name="Hibbett D."/>
        </authorList>
    </citation>
    <scope>NUCLEOTIDE SEQUENCE [LARGE SCALE GENOMIC DNA]</scope>
    <source>
        <strain evidence="1 2">TFB7810</strain>
    </source>
</reference>
<evidence type="ECO:0000313" key="1">
    <source>
        <dbReference type="EMBL" id="KAJ3747272.1"/>
    </source>
</evidence>
<sequence>MGGSAFKLLQTSSFPRLPSPVYQALKARLTPVLQQIYHYVAVPAEAPEKMDHGDLDFVVYQPRVSSSHCLTPASLVNAPHEQVKTALGASHCILEDGNRTSNFAIAVDPGAWGSVGCAEQEENFRQAADEHVIYYQVDVHVCANKNEWERVVYFHSYGDLGMIQGLVATNVGLVLGANGLKFAHPPHPTLTLSQDFARIAKFFGWSNERRSLGFNTRQEVFEWVSESRFFDPQYIRTSEKGRGKVKAQRKMYFDFVAWANERLAQSGATSVDMEKVERRQERVREEALVEFGRRDEVATVVREFEGRKKLKSGFKGTVVDAWIGSNGNWRKVKTVMDKVRERHGGEEGLLRILESEGEDGLKQRVMSALEESTSIP</sequence>
<name>A0A9W8P563_9AGAR</name>
<proteinExistence type="predicted"/>
<comment type="caution">
    <text evidence="1">The sequence shown here is derived from an EMBL/GenBank/DDBJ whole genome shotgun (WGS) entry which is preliminary data.</text>
</comment>
<accession>A0A9W8P563</accession>
<protein>
    <submittedName>
        <fullName evidence="1">Uncharacterized protein</fullName>
    </submittedName>
</protein>
<gene>
    <name evidence="1" type="ORF">DFH05DRAFT_790624</name>
</gene>
<keyword evidence="2" id="KW-1185">Reference proteome</keyword>
<dbReference type="AlphaFoldDB" id="A0A9W8P563"/>